<dbReference type="RefSeq" id="WP_382392484.1">
    <property type="nucleotide sequence ID" value="NZ_JBHUNA010000013.1"/>
</dbReference>
<dbReference type="InterPro" id="IPR036491">
    <property type="entry name" value="YugN-like_sf"/>
</dbReference>
<dbReference type="Pfam" id="PF08868">
    <property type="entry name" value="YugN"/>
    <property type="match status" value="1"/>
</dbReference>
<dbReference type="Gene3D" id="3.30.310.100">
    <property type="entry name" value="YugN-like"/>
    <property type="match status" value="1"/>
</dbReference>
<protein>
    <submittedName>
        <fullName evidence="1">YugN family protein</fullName>
    </submittedName>
</protein>
<evidence type="ECO:0000313" key="1">
    <source>
        <dbReference type="EMBL" id="MFD2760715.1"/>
    </source>
</evidence>
<dbReference type="EMBL" id="JBHUNA010000013">
    <property type="protein sequence ID" value="MFD2760715.1"/>
    <property type="molecule type" value="Genomic_DNA"/>
</dbReference>
<gene>
    <name evidence="1" type="ORF">ACFSUO_06960</name>
</gene>
<dbReference type="InterPro" id="IPR014967">
    <property type="entry name" value="Uncharacterised_YugN-like"/>
</dbReference>
<proteinExistence type="predicted"/>
<keyword evidence="2" id="KW-1185">Reference proteome</keyword>
<dbReference type="Proteomes" id="UP001597502">
    <property type="component" value="Unassembled WGS sequence"/>
</dbReference>
<comment type="caution">
    <text evidence="1">The sequence shown here is derived from an EMBL/GenBank/DDBJ whole genome shotgun (WGS) entry which is preliminary data.</text>
</comment>
<evidence type="ECO:0000313" key="2">
    <source>
        <dbReference type="Proteomes" id="UP001597502"/>
    </source>
</evidence>
<sequence>MNSPHSSVENNIYPLHVLEERFRPGGSVIRANWDYERSAIDLTIEEKGSHYFVHIPFYAVQGSLDFPGITVRLEKPYFLGRDTSELDSVTPTFSVASHDWSGADKRAGEVILQKVAELLLPG</sequence>
<reference evidence="2" key="1">
    <citation type="journal article" date="2019" name="Int. J. Syst. Evol. Microbiol.">
        <title>The Global Catalogue of Microorganisms (GCM) 10K type strain sequencing project: providing services to taxonomists for standard genome sequencing and annotation.</title>
        <authorList>
            <consortium name="The Broad Institute Genomics Platform"/>
            <consortium name="The Broad Institute Genome Sequencing Center for Infectious Disease"/>
            <person name="Wu L."/>
            <person name="Ma J."/>
        </authorList>
    </citation>
    <scope>NUCLEOTIDE SEQUENCE [LARGE SCALE GENOMIC DNA]</scope>
    <source>
        <strain evidence="2">TISTR 1535</strain>
    </source>
</reference>
<accession>A0ABW5V5G5</accession>
<name>A0ABW5V5G5_9BACI</name>
<dbReference type="SUPFAM" id="SSF160755">
    <property type="entry name" value="YugN-like"/>
    <property type="match status" value="1"/>
</dbReference>
<organism evidence="1 2">
    <name type="scientific">Lentibacillus juripiscarius</name>
    <dbReference type="NCBI Taxonomy" id="257446"/>
    <lineage>
        <taxon>Bacteria</taxon>
        <taxon>Bacillati</taxon>
        <taxon>Bacillota</taxon>
        <taxon>Bacilli</taxon>
        <taxon>Bacillales</taxon>
        <taxon>Bacillaceae</taxon>
        <taxon>Lentibacillus</taxon>
    </lineage>
</organism>